<proteinExistence type="inferred from homology"/>
<dbReference type="CDD" id="cd17992">
    <property type="entry name" value="DEXHc_RecG"/>
    <property type="match status" value="1"/>
</dbReference>
<evidence type="ECO:0000256" key="1">
    <source>
        <dbReference type="ARBA" id="ARBA00007504"/>
    </source>
</evidence>
<dbReference type="PANTHER" id="PTHR47964:SF1">
    <property type="entry name" value="ATP-DEPENDENT DNA HELICASE HOMOLOG RECG, CHLOROPLASTIC"/>
    <property type="match status" value="1"/>
</dbReference>
<keyword evidence="19" id="KW-1185">Reference proteome</keyword>
<dbReference type="InterPro" id="IPR045562">
    <property type="entry name" value="RecG_dom3_C"/>
</dbReference>
<evidence type="ECO:0000256" key="7">
    <source>
        <dbReference type="ARBA" id="ARBA00022840"/>
    </source>
</evidence>
<dbReference type="EMBL" id="JANCMU010000003">
    <property type="protein sequence ID" value="MDG4946180.1"/>
    <property type="molecule type" value="Genomic_DNA"/>
</dbReference>
<feature type="domain" description="Helicase C-terminal" evidence="17">
    <location>
        <begin position="465"/>
        <end position="632"/>
    </location>
</feature>
<evidence type="ECO:0000256" key="4">
    <source>
        <dbReference type="ARBA" id="ARBA00022763"/>
    </source>
</evidence>
<keyword evidence="5 15" id="KW-0378">Hydrolase</keyword>
<dbReference type="Pfam" id="PF00270">
    <property type="entry name" value="DEAD"/>
    <property type="match status" value="1"/>
</dbReference>
<evidence type="ECO:0000259" key="17">
    <source>
        <dbReference type="PROSITE" id="PS51194"/>
    </source>
</evidence>
<dbReference type="InterPro" id="IPR014001">
    <property type="entry name" value="Helicase_ATP-bd"/>
</dbReference>
<dbReference type="InterPro" id="IPR047112">
    <property type="entry name" value="RecG/Mfd"/>
</dbReference>
<evidence type="ECO:0000313" key="19">
    <source>
        <dbReference type="Proteomes" id="UP001152599"/>
    </source>
</evidence>
<dbReference type="AlphaFoldDB" id="A0A9X4MYZ5"/>
<keyword evidence="6 15" id="KW-0347">Helicase</keyword>
<keyword evidence="8" id="KW-0238">DNA-binding</keyword>
<sequence>MKNPLLLSIEYLKGVGPQRAEILRSEFGIFRFRDLLYHFPFRYVDRTKFYTISEVTSTATEIQIKGKITSLREVGEGRKKRLVGNFIDDTGEVELVWFRTTKWQVEKFRSLIQKSITIYGKPNLFNNKLSFTHPEIEEESSEKSSSGLLPVYSNTEKALKRGINTRVWQKMQAEVWIQVGNYIKENLSEELCRKYGLTSRKAAFKNIHFPDSTEALEAARKRLKFEEFFFLHLSLQAQKAHGKRNFRSFAFTQIGNYFNDFYKNHLGFELTNAQKRAVKEIRADLGKEVQMNRLLQGDVGSGKTIVAFLSILIAADNGFQSLLMAPTEILAQQHYNGLKEEADKIGLNIALLTGSTPKSARKIIHEQLESGELDMLVGTHALIEDKVQFKNLGLAIIDEQHRFGVAQRAKLWRKGKRPPHILVMTATPIPRTLAMTIYGDLDATVIDELPAGRKPIKTVHRKDKDRLVVFKFIKDEIQKGRQAYIVYPLIEESDKMDYKDLMDGYESITRAFPLPEYAVSIVHGQMKPADKEYEMQRFVKGETQIMVATTVIEVGVNVPNASIMVIESSEKFGLSQLHQLRGRVGRGAEQSYCILMTADKLNEVAFKRVSTMCETNDGFRIAEVDLELRGPGNVMGTQQSGLLDFKIADLKADKPIFLAAKNAAEWLIETDPSLSHPSNQNIRAFFDAFHKKQLSWALIS</sequence>
<comment type="catalytic activity">
    <reaction evidence="14 15">
        <text>ATP + H2O = ADP + phosphate + H(+)</text>
        <dbReference type="Rhea" id="RHEA:13065"/>
        <dbReference type="ChEBI" id="CHEBI:15377"/>
        <dbReference type="ChEBI" id="CHEBI:15378"/>
        <dbReference type="ChEBI" id="CHEBI:30616"/>
        <dbReference type="ChEBI" id="CHEBI:43474"/>
        <dbReference type="ChEBI" id="CHEBI:456216"/>
        <dbReference type="EC" id="5.6.2.4"/>
    </reaction>
</comment>
<dbReference type="NCBIfam" id="NF008168">
    <property type="entry name" value="PRK10917.2-2"/>
    <property type="match status" value="1"/>
</dbReference>
<dbReference type="Pfam" id="PF17191">
    <property type="entry name" value="RecG_wedge"/>
    <property type="match status" value="1"/>
</dbReference>
<organism evidence="18 19">
    <name type="scientific">Profundicola chukchiensis</name>
    <dbReference type="NCBI Taxonomy" id="2961959"/>
    <lineage>
        <taxon>Bacteria</taxon>
        <taxon>Pseudomonadati</taxon>
        <taxon>Bacteroidota</taxon>
        <taxon>Flavobacteriia</taxon>
        <taxon>Flavobacteriales</taxon>
        <taxon>Weeksellaceae</taxon>
        <taxon>Profundicola</taxon>
    </lineage>
</organism>
<dbReference type="InterPro" id="IPR012340">
    <property type="entry name" value="NA-bd_OB-fold"/>
</dbReference>
<dbReference type="GO" id="GO:0016787">
    <property type="term" value="F:hydrolase activity"/>
    <property type="evidence" value="ECO:0007669"/>
    <property type="project" value="UniProtKB-KW"/>
</dbReference>
<evidence type="ECO:0000259" key="16">
    <source>
        <dbReference type="PROSITE" id="PS51192"/>
    </source>
</evidence>
<evidence type="ECO:0000256" key="11">
    <source>
        <dbReference type="ARBA" id="ARBA00023235"/>
    </source>
</evidence>
<dbReference type="Gene3D" id="3.40.50.300">
    <property type="entry name" value="P-loop containing nucleotide triphosphate hydrolases"/>
    <property type="match status" value="2"/>
</dbReference>
<evidence type="ECO:0000256" key="8">
    <source>
        <dbReference type="ARBA" id="ARBA00023125"/>
    </source>
</evidence>
<dbReference type="SMART" id="SM00487">
    <property type="entry name" value="DEXDc"/>
    <property type="match status" value="1"/>
</dbReference>
<comment type="similarity">
    <text evidence="1 15">Belongs to the helicase family. RecG subfamily.</text>
</comment>
<protein>
    <recommendedName>
        <fullName evidence="2 15">ATP-dependent DNA helicase RecG</fullName>
        <ecNumber evidence="13 15">5.6.2.4</ecNumber>
    </recommendedName>
</protein>
<dbReference type="EC" id="5.6.2.4" evidence="13 15"/>
<comment type="catalytic activity">
    <reaction evidence="12 15">
        <text>Couples ATP hydrolysis with the unwinding of duplex DNA by translocating in the 3'-5' direction.</text>
        <dbReference type="EC" id="5.6.2.4"/>
    </reaction>
</comment>
<evidence type="ECO:0000256" key="9">
    <source>
        <dbReference type="ARBA" id="ARBA00023172"/>
    </source>
</evidence>
<dbReference type="GO" id="GO:0006281">
    <property type="term" value="P:DNA repair"/>
    <property type="evidence" value="ECO:0007669"/>
    <property type="project" value="UniProtKB-UniRule"/>
</dbReference>
<dbReference type="PROSITE" id="PS51194">
    <property type="entry name" value="HELICASE_CTER"/>
    <property type="match status" value="1"/>
</dbReference>
<dbReference type="RefSeq" id="WP_304420659.1">
    <property type="nucleotide sequence ID" value="NZ_JANCMU010000003.1"/>
</dbReference>
<dbReference type="SUPFAM" id="SSF50249">
    <property type="entry name" value="Nucleic acid-binding proteins"/>
    <property type="match status" value="1"/>
</dbReference>
<dbReference type="CDD" id="cd04488">
    <property type="entry name" value="RecG_wedge_OBF"/>
    <property type="match status" value="1"/>
</dbReference>
<evidence type="ECO:0000256" key="5">
    <source>
        <dbReference type="ARBA" id="ARBA00022801"/>
    </source>
</evidence>
<keyword evidence="4 15" id="KW-0227">DNA damage</keyword>
<dbReference type="InterPro" id="IPR027417">
    <property type="entry name" value="P-loop_NTPase"/>
</dbReference>
<evidence type="ECO:0000256" key="13">
    <source>
        <dbReference type="ARBA" id="ARBA00034808"/>
    </source>
</evidence>
<accession>A0A9X4MYZ5</accession>
<evidence type="ECO:0000256" key="10">
    <source>
        <dbReference type="ARBA" id="ARBA00023204"/>
    </source>
</evidence>
<keyword evidence="10 15" id="KW-0234">DNA repair</keyword>
<evidence type="ECO:0000313" key="18">
    <source>
        <dbReference type="EMBL" id="MDG4946180.1"/>
    </source>
</evidence>
<dbReference type="InterPro" id="IPR011545">
    <property type="entry name" value="DEAD/DEAH_box_helicase_dom"/>
</dbReference>
<feature type="domain" description="Helicase ATP-binding" evidence="16">
    <location>
        <begin position="284"/>
        <end position="446"/>
    </location>
</feature>
<evidence type="ECO:0000256" key="6">
    <source>
        <dbReference type="ARBA" id="ARBA00022806"/>
    </source>
</evidence>
<comment type="caution">
    <text evidence="18">The sequence shown here is derived from an EMBL/GenBank/DDBJ whole genome shotgun (WGS) entry which is preliminary data.</text>
</comment>
<keyword evidence="7 15" id="KW-0067">ATP-binding</keyword>
<comment type="function">
    <text evidence="15">Plays a critical role in recombination and DNA repair. Helps process Holliday junction intermediates to mature products by catalyzing branch migration. Has replication fork regression activity, unwinds stalled or blocked replication forks to make a HJ that can be resolved. Has a DNA unwinding activity characteristic of a DNA helicase with 3'-5' polarity.</text>
</comment>
<dbReference type="InterPro" id="IPR004609">
    <property type="entry name" value="ATP-dep_DNA_helicase_RecG"/>
</dbReference>
<evidence type="ECO:0000256" key="2">
    <source>
        <dbReference type="ARBA" id="ARBA00017846"/>
    </source>
</evidence>
<dbReference type="SMART" id="SM00490">
    <property type="entry name" value="HELICc"/>
    <property type="match status" value="1"/>
</dbReference>
<dbReference type="InterPro" id="IPR001650">
    <property type="entry name" value="Helicase_C-like"/>
</dbReference>
<dbReference type="PROSITE" id="PS51192">
    <property type="entry name" value="HELICASE_ATP_BIND_1"/>
    <property type="match status" value="1"/>
</dbReference>
<dbReference type="Proteomes" id="UP001152599">
    <property type="component" value="Unassembled WGS sequence"/>
</dbReference>
<dbReference type="NCBIfam" id="NF008165">
    <property type="entry name" value="PRK10917.1-3"/>
    <property type="match status" value="1"/>
</dbReference>
<evidence type="ECO:0000256" key="3">
    <source>
        <dbReference type="ARBA" id="ARBA00022741"/>
    </source>
</evidence>
<dbReference type="GO" id="GO:0005524">
    <property type="term" value="F:ATP binding"/>
    <property type="evidence" value="ECO:0007669"/>
    <property type="project" value="UniProtKB-KW"/>
</dbReference>
<keyword evidence="9 15" id="KW-0233">DNA recombination</keyword>
<dbReference type="Pfam" id="PF00271">
    <property type="entry name" value="Helicase_C"/>
    <property type="match status" value="1"/>
</dbReference>
<keyword evidence="3 15" id="KW-0547">Nucleotide-binding</keyword>
<dbReference type="GO" id="GO:0003677">
    <property type="term" value="F:DNA binding"/>
    <property type="evidence" value="ECO:0007669"/>
    <property type="project" value="UniProtKB-KW"/>
</dbReference>
<evidence type="ECO:0000256" key="14">
    <source>
        <dbReference type="ARBA" id="ARBA00048988"/>
    </source>
</evidence>
<dbReference type="GO" id="GO:0006310">
    <property type="term" value="P:DNA recombination"/>
    <property type="evidence" value="ECO:0007669"/>
    <property type="project" value="UniProtKB-UniRule"/>
</dbReference>
<dbReference type="Pfam" id="PF19833">
    <property type="entry name" value="RecG_dom3_C"/>
    <property type="match status" value="1"/>
</dbReference>
<dbReference type="GO" id="GO:0043138">
    <property type="term" value="F:3'-5' DNA helicase activity"/>
    <property type="evidence" value="ECO:0007669"/>
    <property type="project" value="UniProtKB-EC"/>
</dbReference>
<keyword evidence="11" id="KW-0413">Isomerase</keyword>
<evidence type="ECO:0000256" key="12">
    <source>
        <dbReference type="ARBA" id="ARBA00034617"/>
    </source>
</evidence>
<reference evidence="18" key="1">
    <citation type="submission" date="2022-07" db="EMBL/GenBank/DDBJ databases">
        <title>Description and genome-wide analysis of Profundicola chukchiensis gen. nov., sp. nov., marine bacteria isolated from bottom sediments of the Chukchi Sea.</title>
        <authorList>
            <person name="Romanenko L."/>
            <person name="Otstavnykh N."/>
            <person name="Kurilenko V."/>
            <person name="Eremeev V."/>
            <person name="Velansky P."/>
            <person name="Mikhailov V."/>
            <person name="Isaeva M."/>
        </authorList>
    </citation>
    <scope>NUCLEOTIDE SEQUENCE</scope>
    <source>
        <strain evidence="18">KMM 9713</strain>
    </source>
</reference>
<dbReference type="SUPFAM" id="SSF52540">
    <property type="entry name" value="P-loop containing nucleoside triphosphate hydrolases"/>
    <property type="match status" value="2"/>
</dbReference>
<dbReference type="InterPro" id="IPR033454">
    <property type="entry name" value="RecG_wedge"/>
</dbReference>
<dbReference type="Gene3D" id="2.40.50.140">
    <property type="entry name" value="Nucleic acid-binding proteins"/>
    <property type="match status" value="1"/>
</dbReference>
<dbReference type="PANTHER" id="PTHR47964">
    <property type="entry name" value="ATP-DEPENDENT DNA HELICASE HOMOLOG RECG, CHLOROPLASTIC"/>
    <property type="match status" value="1"/>
</dbReference>
<dbReference type="NCBIfam" id="TIGR00643">
    <property type="entry name" value="recG"/>
    <property type="match status" value="1"/>
</dbReference>
<evidence type="ECO:0000256" key="15">
    <source>
        <dbReference type="RuleBase" id="RU363016"/>
    </source>
</evidence>
<name>A0A9X4MYZ5_9FLAO</name>
<gene>
    <name evidence="18" type="primary">recG</name>
    <name evidence="18" type="ORF">NMK71_07110</name>
</gene>